<evidence type="ECO:0000256" key="2">
    <source>
        <dbReference type="ARBA" id="ARBA00022737"/>
    </source>
</evidence>
<dbReference type="Gene3D" id="2.130.10.10">
    <property type="entry name" value="YVTN repeat-like/Quinoprotein amine dehydrogenase"/>
    <property type="match status" value="1"/>
</dbReference>
<dbReference type="InterPro" id="IPR001680">
    <property type="entry name" value="WD40_rpt"/>
</dbReference>
<feature type="region of interest" description="Disordered" evidence="3">
    <location>
        <begin position="17"/>
        <end position="68"/>
    </location>
</feature>
<evidence type="ECO:0000313" key="7">
    <source>
        <dbReference type="Proteomes" id="UP000429607"/>
    </source>
</evidence>
<dbReference type="PANTHER" id="PTHR19857">
    <property type="entry name" value="MITOCHONDRIAL DIVISION PROTEIN 1-RELATED"/>
    <property type="match status" value="1"/>
</dbReference>
<dbReference type="EMBL" id="QXFV01001889">
    <property type="protein sequence ID" value="KAE8996499.1"/>
    <property type="molecule type" value="Genomic_DNA"/>
</dbReference>
<dbReference type="SMART" id="SM00320">
    <property type="entry name" value="WD40"/>
    <property type="match status" value="5"/>
</dbReference>
<evidence type="ECO:0000313" key="4">
    <source>
        <dbReference type="EMBL" id="KAE8996499.1"/>
    </source>
</evidence>
<keyword evidence="1" id="KW-0853">WD repeat</keyword>
<dbReference type="InterPro" id="IPR015943">
    <property type="entry name" value="WD40/YVTN_repeat-like_dom_sf"/>
</dbReference>
<evidence type="ECO:0000313" key="5">
    <source>
        <dbReference type="EMBL" id="KAE9000152.1"/>
    </source>
</evidence>
<comment type="caution">
    <text evidence="5">The sequence shown here is derived from an EMBL/GenBank/DDBJ whole genome shotgun (WGS) entry which is preliminary data.</text>
</comment>
<evidence type="ECO:0000256" key="3">
    <source>
        <dbReference type="SAM" id="MobiDB-lite"/>
    </source>
</evidence>
<dbReference type="Proteomes" id="UP000435112">
    <property type="component" value="Unassembled WGS sequence"/>
</dbReference>
<dbReference type="OrthoDB" id="10260946at2759"/>
<dbReference type="SUPFAM" id="SSF50978">
    <property type="entry name" value="WD40 repeat-like"/>
    <property type="match status" value="1"/>
</dbReference>
<reference evidence="7 9" key="1">
    <citation type="submission" date="2018-09" db="EMBL/GenBank/DDBJ databases">
        <title>Genomic investigation of the strawberry pathogen Phytophthora fragariae indicates pathogenicity is determined by transcriptional variation in three key races.</title>
        <authorList>
            <person name="Adams T.M."/>
            <person name="Armitage A.D."/>
            <person name="Sobczyk M.K."/>
            <person name="Bates H.J."/>
            <person name="Dunwell J.M."/>
            <person name="Nellist C.F."/>
            <person name="Harrison R.J."/>
        </authorList>
    </citation>
    <scope>NUCLEOTIDE SEQUENCE [LARGE SCALE GENOMIC DNA]</scope>
    <source>
        <strain evidence="4 7">SCRP249</strain>
        <strain evidence="5 9">SCRP324</strain>
        <strain evidence="6 8">SCRP333</strain>
    </source>
</reference>
<dbReference type="InterPro" id="IPR036322">
    <property type="entry name" value="WD40_repeat_dom_sf"/>
</dbReference>
<organism evidence="5 9">
    <name type="scientific">Phytophthora rubi</name>
    <dbReference type="NCBI Taxonomy" id="129364"/>
    <lineage>
        <taxon>Eukaryota</taxon>
        <taxon>Sar</taxon>
        <taxon>Stramenopiles</taxon>
        <taxon>Oomycota</taxon>
        <taxon>Peronosporomycetes</taxon>
        <taxon>Peronosporales</taxon>
        <taxon>Peronosporaceae</taxon>
        <taxon>Phytophthora</taxon>
    </lineage>
</organism>
<keyword evidence="8" id="KW-1185">Reference proteome</keyword>
<protein>
    <submittedName>
        <fullName evidence="5">Uncharacterized protein</fullName>
    </submittedName>
</protein>
<sequence>MKRLASQPITAFFQRKQVRRISSESVDSDSDHDAASSSSTEPSNAPEPPVEQEQQEPTTVRRRAAAHRDAREDLTGILQRRELVGCASTRQLVGGLRGPRRRRKQQLVRWALTHFQRQPVELQLPPHWERQAGAMSTEAFYASCLEFDAQGVLLAAGASNGIVALYDFDDVFHRSLNLGQRMQSQESEKDQVAAEGGDVELQLEEKLADEILHPIHTIFTPFEVKCIRWNPVNEDEISVSFSNRNEIHVFNLRKFPSKPHKVLKSSNHPSSGYNDMVYLPATESKLPNSRPVGMAKTKPRTGGCSVIAGDVDGSIRMWDIRFPLRPVWSFITGSQPINALLLSSNNQFLVCGTEAGVLMTYDIQHKAVPAFGSKPVPQRKAAFNIMEMIKPFLPPAGIDEVILLNRSGAPGITSMRLMPHAETQVLCQLRNDWVVVIDYLVGSVVKLHTFIRGLKLREKSKAEASPSVLSMAPENQYQRDFLPRSLRNSWLSCHRCRGTFLFDESIMCTGIHDTTSLNMIDLQQLRRIEIAKTTNYDDGNDGIDGLRDKAPGSKLPSIERLDRFRIPMSSIITAVAAHPNQHSVICGGENMRLQIIGVMGQRVDGVVEKDKQVTAIDQEAQT</sequence>
<dbReference type="PANTHER" id="PTHR19857:SF21">
    <property type="entry name" value="ANAPHASE-PROMOTING COMPLEX SUBUNIT 4 WD40 DOMAIN-CONTAINING PROTEIN"/>
    <property type="match status" value="1"/>
</dbReference>
<evidence type="ECO:0000313" key="9">
    <source>
        <dbReference type="Proteomes" id="UP000435112"/>
    </source>
</evidence>
<evidence type="ECO:0000313" key="8">
    <source>
        <dbReference type="Proteomes" id="UP000434957"/>
    </source>
</evidence>
<dbReference type="EMBL" id="QXFU01001546">
    <property type="protein sequence ID" value="KAE9000152.1"/>
    <property type="molecule type" value="Genomic_DNA"/>
</dbReference>
<proteinExistence type="predicted"/>
<dbReference type="AlphaFoldDB" id="A0A6A3K254"/>
<accession>A0A6A3K254</accession>
<dbReference type="InterPro" id="IPR051179">
    <property type="entry name" value="WD_repeat_multifunction"/>
</dbReference>
<name>A0A6A3K254_9STRA</name>
<evidence type="ECO:0000256" key="1">
    <source>
        <dbReference type="ARBA" id="ARBA00022574"/>
    </source>
</evidence>
<keyword evidence="2" id="KW-0677">Repeat</keyword>
<evidence type="ECO:0000313" key="6">
    <source>
        <dbReference type="EMBL" id="KAE9308260.1"/>
    </source>
</evidence>
<gene>
    <name evidence="4" type="ORF">PR001_g19847</name>
    <name evidence="5" type="ORF">PR002_g18263</name>
    <name evidence="6" type="ORF">PR003_g20790</name>
</gene>
<dbReference type="Proteomes" id="UP000429607">
    <property type="component" value="Unassembled WGS sequence"/>
</dbReference>
<dbReference type="Proteomes" id="UP000434957">
    <property type="component" value="Unassembled WGS sequence"/>
</dbReference>
<dbReference type="EMBL" id="QXFT01001885">
    <property type="protein sequence ID" value="KAE9308260.1"/>
    <property type="molecule type" value="Genomic_DNA"/>
</dbReference>